<comment type="caution">
    <text evidence="5">The sequence shown here is derived from an EMBL/GenBank/DDBJ whole genome shotgun (WGS) entry which is preliminary data.</text>
</comment>
<evidence type="ECO:0000313" key="4">
    <source>
        <dbReference type="EMBL" id="MDI5965967.1"/>
    </source>
</evidence>
<feature type="transmembrane region" description="Helical" evidence="2">
    <location>
        <begin position="322"/>
        <end position="345"/>
    </location>
</feature>
<evidence type="ECO:0000313" key="6">
    <source>
        <dbReference type="Proteomes" id="UP001156398"/>
    </source>
</evidence>
<feature type="transmembrane region" description="Helical" evidence="2">
    <location>
        <begin position="219"/>
        <end position="239"/>
    </location>
</feature>
<evidence type="ECO:0000259" key="3">
    <source>
        <dbReference type="Pfam" id="PF01757"/>
    </source>
</evidence>
<gene>
    <name evidence="4" type="ORF">POF43_025110</name>
    <name evidence="5" type="ORF">POF50_024970</name>
</gene>
<feature type="compositionally biased region" description="Low complexity" evidence="1">
    <location>
        <begin position="1"/>
        <end position="14"/>
    </location>
</feature>
<evidence type="ECO:0000256" key="2">
    <source>
        <dbReference type="SAM" id="Phobius"/>
    </source>
</evidence>
<feature type="transmembrane region" description="Helical" evidence="2">
    <location>
        <begin position="45"/>
        <end position="64"/>
    </location>
</feature>
<feature type="transmembrane region" description="Helical" evidence="2">
    <location>
        <begin position="165"/>
        <end position="183"/>
    </location>
</feature>
<feature type="region of interest" description="Disordered" evidence="1">
    <location>
        <begin position="1"/>
        <end position="41"/>
    </location>
</feature>
<dbReference type="EMBL" id="JABXJJ020000033">
    <property type="protein sequence ID" value="MDI5972552.1"/>
    <property type="molecule type" value="Genomic_DNA"/>
</dbReference>
<reference evidence="5 6" key="1">
    <citation type="submission" date="2023-05" db="EMBL/GenBank/DDBJ databases">
        <title>Streptantibioticus silvisoli sp. nov., acidotolerant actinomycetes 1 from pine litter.</title>
        <authorList>
            <person name="Swiecimska M."/>
            <person name="Golinska P."/>
            <person name="Sangal V."/>
            <person name="Wachnowicz B."/>
            <person name="Goodfellow M."/>
        </authorList>
    </citation>
    <scope>NUCLEOTIDE SEQUENCE</scope>
    <source>
        <strain evidence="5">SL13</strain>
        <strain evidence="4 6">SL54</strain>
    </source>
</reference>
<feature type="domain" description="Acyltransferase 3" evidence="3">
    <location>
        <begin position="44"/>
        <end position="346"/>
    </location>
</feature>
<keyword evidence="5" id="KW-0012">Acyltransferase</keyword>
<accession>A0AA90KAV7</accession>
<dbReference type="InterPro" id="IPR002656">
    <property type="entry name" value="Acyl_transf_3_dom"/>
</dbReference>
<evidence type="ECO:0000256" key="1">
    <source>
        <dbReference type="SAM" id="MobiDB-lite"/>
    </source>
</evidence>
<protein>
    <submittedName>
        <fullName evidence="5">Acyltransferase family protein</fullName>
    </submittedName>
</protein>
<dbReference type="InterPro" id="IPR052734">
    <property type="entry name" value="Nod_factor_acetyltransferase"/>
</dbReference>
<name>A0AA90KAV7_9ACTN</name>
<dbReference type="RefSeq" id="WP_271316263.1">
    <property type="nucleotide sequence ID" value="NZ_JAAGKO020000043.1"/>
</dbReference>
<feature type="transmembrane region" description="Helical" evidence="2">
    <location>
        <begin position="189"/>
        <end position="207"/>
    </location>
</feature>
<dbReference type="Pfam" id="PF01757">
    <property type="entry name" value="Acyl_transf_3"/>
    <property type="match status" value="1"/>
</dbReference>
<feature type="transmembrane region" description="Helical" evidence="2">
    <location>
        <begin position="140"/>
        <end position="158"/>
    </location>
</feature>
<keyword evidence="5" id="KW-0808">Transferase</keyword>
<keyword evidence="2" id="KW-0812">Transmembrane</keyword>
<dbReference type="EMBL" id="JAAGKO020000043">
    <property type="protein sequence ID" value="MDI5965967.1"/>
    <property type="molecule type" value="Genomic_DNA"/>
</dbReference>
<dbReference type="Proteomes" id="UP001156398">
    <property type="component" value="Unassembled WGS sequence"/>
</dbReference>
<dbReference type="GO" id="GO:0016747">
    <property type="term" value="F:acyltransferase activity, transferring groups other than amino-acyl groups"/>
    <property type="evidence" value="ECO:0007669"/>
    <property type="project" value="InterPro"/>
</dbReference>
<evidence type="ECO:0000313" key="5">
    <source>
        <dbReference type="EMBL" id="MDI5972552.1"/>
    </source>
</evidence>
<keyword evidence="2" id="KW-0472">Membrane</keyword>
<feature type="transmembrane region" description="Helical" evidence="2">
    <location>
        <begin position="265"/>
        <end position="286"/>
    </location>
</feature>
<feature type="compositionally biased region" description="Low complexity" evidence="1">
    <location>
        <begin position="25"/>
        <end position="35"/>
    </location>
</feature>
<keyword evidence="2" id="KW-1133">Transmembrane helix</keyword>
<organism evidence="5">
    <name type="scientific">Streptantibioticus silvisoli</name>
    <dbReference type="NCBI Taxonomy" id="2705255"/>
    <lineage>
        <taxon>Bacteria</taxon>
        <taxon>Bacillati</taxon>
        <taxon>Actinomycetota</taxon>
        <taxon>Actinomycetes</taxon>
        <taxon>Kitasatosporales</taxon>
        <taxon>Streptomycetaceae</taxon>
        <taxon>Streptantibioticus</taxon>
    </lineage>
</organism>
<dbReference type="PANTHER" id="PTHR37312">
    <property type="entry name" value="MEMBRANE-BOUND ACYLTRANSFERASE YKRP-RELATED"/>
    <property type="match status" value="1"/>
</dbReference>
<proteinExistence type="predicted"/>
<sequence length="373" mass="40609">MSTATTTDQAAPTAVRDAAGDDGAPRSGATAPPGARRARPARDPFFDNAKFLLIVLVVIGHNWFPLIAHSRDVKAAYLVVYSFHMPAFILLSGYFSRSFDARPQQVRKLVKSVLVPYFIFQVVYLYVVARTDRTSFTFDLTAPSYLCWFLLALFVWRLSTPVWRALRHPVAVAAVVSVCAGLMNATWDFSLGRILQFLPWFVLGLVLRPEHFTRLRARPVRIAAGVVMLAALPIAYLMAPGTNADWLDMEYGVNHFAGTGDLRYIAVRLALFAVSAVLAAAALALVPGRRVWFTALGALTMYPYLLHGLVVKVAERLGVHSAAAAGGPLAALALTAGAVCLALLLTTPPVRAVARWAVEPRMPHPRRAPAPGR</sequence>
<feature type="transmembrane region" description="Helical" evidence="2">
    <location>
        <begin position="291"/>
        <end position="310"/>
    </location>
</feature>
<keyword evidence="6" id="KW-1185">Reference proteome</keyword>
<feature type="transmembrane region" description="Helical" evidence="2">
    <location>
        <begin position="76"/>
        <end position="97"/>
    </location>
</feature>
<dbReference type="PANTHER" id="PTHR37312:SF1">
    <property type="entry name" value="MEMBRANE-BOUND ACYLTRANSFERASE YKRP-RELATED"/>
    <property type="match status" value="1"/>
</dbReference>
<feature type="transmembrane region" description="Helical" evidence="2">
    <location>
        <begin position="109"/>
        <end position="128"/>
    </location>
</feature>
<dbReference type="AlphaFoldDB" id="A0AA90KAV7"/>